<evidence type="ECO:0000256" key="1">
    <source>
        <dbReference type="ARBA" id="ARBA00022676"/>
    </source>
</evidence>
<feature type="region of interest" description="RNA binding" evidence="4">
    <location>
        <begin position="276"/>
        <end position="282"/>
    </location>
</feature>
<evidence type="ECO:0000313" key="6">
    <source>
        <dbReference type="EMBL" id="OGG12801.1"/>
    </source>
</evidence>
<feature type="domain" description="tRNA-guanine(15) transglycosylase-like" evidence="5">
    <location>
        <begin position="16"/>
        <end position="400"/>
    </location>
</feature>
<feature type="active site" description="Nucleophile" evidence="4">
    <location>
        <position position="295"/>
    </location>
</feature>
<dbReference type="NCBIfam" id="TIGR00430">
    <property type="entry name" value="Q_tRNA_tgt"/>
    <property type="match status" value="1"/>
</dbReference>
<feature type="binding site" evidence="4">
    <location>
        <begin position="94"/>
        <end position="98"/>
    </location>
    <ligand>
        <name>substrate</name>
    </ligand>
</feature>
<proteinExistence type="inferred from homology"/>
<dbReference type="HAMAP" id="MF_00168">
    <property type="entry name" value="Q_tRNA_Tgt"/>
    <property type="match status" value="1"/>
</dbReference>
<name>A0A1F5ZK77_9BACT</name>
<dbReference type="InterPro" id="IPR050076">
    <property type="entry name" value="ArchSynthase1/Queuine_TRR"/>
</dbReference>
<evidence type="ECO:0000256" key="2">
    <source>
        <dbReference type="ARBA" id="ARBA00022679"/>
    </source>
</evidence>
<gene>
    <name evidence="4" type="primary">tgt</name>
    <name evidence="6" type="ORF">A3D77_07125</name>
</gene>
<feature type="binding site" evidence="4">
    <location>
        <position position="344"/>
    </location>
    <ligand>
        <name>Zn(2+)</name>
        <dbReference type="ChEBI" id="CHEBI:29105"/>
    </ligand>
</feature>
<dbReference type="STRING" id="1798382.A3D77_07125"/>
<dbReference type="EMBL" id="MFJL01000041">
    <property type="protein sequence ID" value="OGG12801.1"/>
    <property type="molecule type" value="Genomic_DNA"/>
</dbReference>
<accession>A0A1F5ZK77</accession>
<dbReference type="NCBIfam" id="TIGR00449">
    <property type="entry name" value="tgt_general"/>
    <property type="match status" value="1"/>
</dbReference>
<comment type="subunit">
    <text evidence="4">Homodimer. Within each dimer, one monomer is responsible for RNA recognition and catalysis, while the other monomer binds to the replacement base PreQ1.</text>
</comment>
<dbReference type="EC" id="2.4.2.29" evidence="4"/>
<feature type="binding site" evidence="4">
    <location>
        <position position="168"/>
    </location>
    <ligand>
        <name>substrate</name>
    </ligand>
</feature>
<dbReference type="AlphaFoldDB" id="A0A1F5ZK77"/>
<evidence type="ECO:0000256" key="4">
    <source>
        <dbReference type="HAMAP-Rule" id="MF_00168"/>
    </source>
</evidence>
<feature type="binding site" evidence="4">
    <location>
        <position position="216"/>
    </location>
    <ligand>
        <name>substrate</name>
    </ligand>
</feature>
<dbReference type="UniPathway" id="UPA00392"/>
<evidence type="ECO:0000313" key="7">
    <source>
        <dbReference type="Proteomes" id="UP000176923"/>
    </source>
</evidence>
<dbReference type="InterPro" id="IPR004803">
    <property type="entry name" value="TGT"/>
</dbReference>
<evidence type="ECO:0000256" key="3">
    <source>
        <dbReference type="ARBA" id="ARBA00022694"/>
    </source>
</evidence>
<dbReference type="Gene3D" id="3.20.20.105">
    <property type="entry name" value="Queuine tRNA-ribosyltransferase-like"/>
    <property type="match status" value="1"/>
</dbReference>
<keyword evidence="1 4" id="KW-0328">Glycosyltransferase</keyword>
<comment type="caution">
    <text evidence="4">Lacks conserved residue(s) required for the propagation of feature annotation.</text>
</comment>
<feature type="binding site" evidence="4">
    <location>
        <position position="370"/>
    </location>
    <ligand>
        <name>Zn(2+)</name>
        <dbReference type="ChEBI" id="CHEBI:29105"/>
    </ligand>
</feature>
<dbReference type="InterPro" id="IPR036511">
    <property type="entry name" value="TGT-like_sf"/>
</dbReference>
<sequence>MDKFNFKIHHRDKNSNARTGIITTSHGKIRTPGFVSCGTAATIKSLTPEEIKACSIDVFFVNTYHMMFRPGIDVVKNAGGVHKFMNWEGSVMTDSGGFQAFSLGENGPRKQTKAGNEKTQFNEKTLVKILEDGIEFTSAWDGKKIFLGPKESIEAQQELGSDIMMSFDECTFYPIKHNYAKEALKRTHAWLEVCIEQHKNNKNKINLSQALYGVVQGSIFEDLRMESARFIKSKDVEGFAIGSVANAKEPREFVFKVLDWTLPILNYSERPVHFLGIGEIEDIFESIQRGIDTLDCVIPTRMGRLGYIFSKEMGLSKKYRYDITKSEFKLDNNILSRGCRCYTCSNFTRSYIHHLFKSRELLGYRLATIHNLSFFGSVMEEIRNSIEENNFLKLKKEWIKK</sequence>
<feature type="binding site" evidence="4">
    <location>
        <position position="339"/>
    </location>
    <ligand>
        <name>Zn(2+)</name>
        <dbReference type="ChEBI" id="CHEBI:29105"/>
    </ligand>
</feature>
<dbReference type="InterPro" id="IPR002616">
    <property type="entry name" value="tRNA_ribo_trans-like"/>
</dbReference>
<dbReference type="GO" id="GO:0008479">
    <property type="term" value="F:tRNA-guanosine(34) queuine transglycosylase activity"/>
    <property type="evidence" value="ECO:0007669"/>
    <property type="project" value="UniProtKB-UniRule"/>
</dbReference>
<protein>
    <recommendedName>
        <fullName evidence="4">Queuine tRNA-ribosyltransferase</fullName>
        <ecNumber evidence="4">2.4.2.29</ecNumber>
    </recommendedName>
    <alternativeName>
        <fullName evidence="4">Guanine insertion enzyme</fullName>
    </alternativeName>
    <alternativeName>
        <fullName evidence="4">tRNA-guanine transglycosylase</fullName>
    </alternativeName>
</protein>
<comment type="function">
    <text evidence="4">Catalyzes the base-exchange of a guanine (G) residue with the queuine precursor 7-aminomethyl-7-deazaguanine (PreQ1) at position 34 (anticodon wobble position) in tRNAs with GU(N) anticodons (tRNA-Asp, -Asn, -His and -Tyr). Catalysis occurs through a double-displacement mechanism. The nucleophile active site attacks the C1' of nucleotide 34 to detach the guanine base from the RNA, forming a covalent enzyme-RNA intermediate. The proton acceptor active site deprotonates the incoming PreQ1, allowing a nucleophilic attack on the C1' of the ribose to form the product. After dissociation, two additional enzymatic reactions on the tRNA convert PreQ1 to queuine (Q), resulting in the hypermodified nucleoside queuosine (7-(((4,5-cis-dihydroxy-2-cyclopenten-1-yl)amino)methyl)-7-deazaguanosine).</text>
</comment>
<comment type="cofactor">
    <cofactor evidence="4">
        <name>Zn(2+)</name>
        <dbReference type="ChEBI" id="CHEBI:29105"/>
    </cofactor>
    <text evidence="4">Binds 1 zinc ion per subunit.</text>
</comment>
<feature type="binding site" evidence="4">
    <location>
        <position position="341"/>
    </location>
    <ligand>
        <name>Zn(2+)</name>
        <dbReference type="ChEBI" id="CHEBI:29105"/>
    </ligand>
</feature>
<keyword evidence="2 4" id="KW-0808">Transferase</keyword>
<keyword evidence="3 4" id="KW-0819">tRNA processing</keyword>
<reference evidence="6 7" key="1">
    <citation type="journal article" date="2016" name="Nat. Commun.">
        <title>Thousands of microbial genomes shed light on interconnected biogeochemical processes in an aquifer system.</title>
        <authorList>
            <person name="Anantharaman K."/>
            <person name="Brown C.T."/>
            <person name="Hug L.A."/>
            <person name="Sharon I."/>
            <person name="Castelle C.J."/>
            <person name="Probst A.J."/>
            <person name="Thomas B.C."/>
            <person name="Singh A."/>
            <person name="Wilkins M.J."/>
            <person name="Karaoz U."/>
            <person name="Brodie E.L."/>
            <person name="Williams K.H."/>
            <person name="Hubbard S.S."/>
            <person name="Banfield J.F."/>
        </authorList>
    </citation>
    <scope>NUCLEOTIDE SEQUENCE [LARGE SCALE GENOMIC DNA]</scope>
</reference>
<dbReference type="SUPFAM" id="SSF51713">
    <property type="entry name" value="tRNA-guanine transglycosylase"/>
    <property type="match status" value="1"/>
</dbReference>
<comment type="catalytic activity">
    <reaction evidence="4">
        <text>7-aminomethyl-7-carbaguanine + guanosine(34) in tRNA = 7-aminomethyl-7-carbaguanosine(34) in tRNA + guanine</text>
        <dbReference type="Rhea" id="RHEA:24104"/>
        <dbReference type="Rhea" id="RHEA-COMP:10341"/>
        <dbReference type="Rhea" id="RHEA-COMP:10342"/>
        <dbReference type="ChEBI" id="CHEBI:16235"/>
        <dbReference type="ChEBI" id="CHEBI:58703"/>
        <dbReference type="ChEBI" id="CHEBI:74269"/>
        <dbReference type="ChEBI" id="CHEBI:82833"/>
        <dbReference type="EC" id="2.4.2.29"/>
    </reaction>
</comment>
<evidence type="ECO:0000259" key="5">
    <source>
        <dbReference type="Pfam" id="PF01702"/>
    </source>
</evidence>
<organism evidence="6 7">
    <name type="scientific">Candidatus Gottesmanbacteria bacterium RIFCSPHIGHO2_02_FULL_39_11</name>
    <dbReference type="NCBI Taxonomy" id="1798382"/>
    <lineage>
        <taxon>Bacteria</taxon>
        <taxon>Candidatus Gottesmaniibacteriota</taxon>
    </lineage>
</organism>
<feature type="region of interest" description="RNA binding; important for wobble base 34 recognition" evidence="4">
    <location>
        <begin position="300"/>
        <end position="304"/>
    </location>
</feature>
<dbReference type="Pfam" id="PF01702">
    <property type="entry name" value="TGT"/>
    <property type="match status" value="1"/>
</dbReference>
<comment type="pathway">
    <text evidence="4">tRNA modification; tRNA-queuosine biosynthesis.</text>
</comment>
<keyword evidence="4" id="KW-0479">Metal-binding</keyword>
<keyword evidence="4" id="KW-0671">Queuosine biosynthesis</keyword>
<dbReference type="GO" id="GO:0046872">
    <property type="term" value="F:metal ion binding"/>
    <property type="evidence" value="ECO:0007669"/>
    <property type="project" value="UniProtKB-KW"/>
</dbReference>
<comment type="similarity">
    <text evidence="4">Belongs to the queuine tRNA-ribosyltransferase family.</text>
</comment>
<keyword evidence="4" id="KW-0862">Zinc</keyword>
<dbReference type="Proteomes" id="UP000176923">
    <property type="component" value="Unassembled WGS sequence"/>
</dbReference>
<comment type="caution">
    <text evidence="6">The sequence shown here is derived from an EMBL/GenBank/DDBJ whole genome shotgun (WGS) entry which is preliminary data.</text>
</comment>
<dbReference type="GO" id="GO:0005737">
    <property type="term" value="C:cytoplasm"/>
    <property type="evidence" value="ECO:0007669"/>
    <property type="project" value="TreeGrafter"/>
</dbReference>
<feature type="active site" description="Proton acceptor" evidence="4">
    <location>
        <position position="94"/>
    </location>
</feature>
<dbReference type="GO" id="GO:0008616">
    <property type="term" value="P:tRNA queuosine(34) biosynthetic process"/>
    <property type="evidence" value="ECO:0007669"/>
    <property type="project" value="UniProtKB-UniRule"/>
</dbReference>
<dbReference type="PANTHER" id="PTHR46499">
    <property type="entry name" value="QUEUINE TRNA-RIBOSYLTRANSFERASE"/>
    <property type="match status" value="1"/>
</dbReference>
<dbReference type="PANTHER" id="PTHR46499:SF1">
    <property type="entry name" value="QUEUINE TRNA-RIBOSYLTRANSFERASE"/>
    <property type="match status" value="1"/>
</dbReference>